<dbReference type="STRING" id="1034943.BN59_02531"/>
<feature type="region of interest" description="Disordered" evidence="1">
    <location>
        <begin position="238"/>
        <end position="258"/>
    </location>
</feature>
<feature type="domain" description="DrrA phosphatidylinositol 4-phosphate binding" evidence="2">
    <location>
        <begin position="475"/>
        <end position="517"/>
    </location>
</feature>
<proteinExistence type="predicted"/>
<evidence type="ECO:0000313" key="4">
    <source>
        <dbReference type="Proteomes" id="UP000044071"/>
    </source>
</evidence>
<reference evidence="3 4" key="1">
    <citation type="submission" date="2014-06" db="EMBL/GenBank/DDBJ databases">
        <authorList>
            <person name="Urmite Genomes Urmite Genomes"/>
        </authorList>
    </citation>
    <scope>NUCLEOTIDE SEQUENCE [LARGE SCALE GENOMIC DNA]</scope>
</reference>
<protein>
    <recommendedName>
        <fullName evidence="2">DrrA phosphatidylinositol 4-phosphate binding domain-containing protein</fullName>
    </recommendedName>
</protein>
<dbReference type="EMBL" id="CCSB01000003">
    <property type="protein sequence ID" value="CDZ78223.1"/>
    <property type="molecule type" value="Genomic_DNA"/>
</dbReference>
<name>A0A078L2I8_9GAMM</name>
<accession>A0A078L2I8</accession>
<keyword evidence="4" id="KW-1185">Reference proteome</keyword>
<evidence type="ECO:0000313" key="3">
    <source>
        <dbReference type="EMBL" id="CDZ78223.1"/>
    </source>
</evidence>
<evidence type="ECO:0000259" key="2">
    <source>
        <dbReference type="Pfam" id="PF14860"/>
    </source>
</evidence>
<dbReference type="AlphaFoldDB" id="A0A078L2I8"/>
<dbReference type="GO" id="GO:0031267">
    <property type="term" value="F:small GTPase binding"/>
    <property type="evidence" value="ECO:0007669"/>
    <property type="project" value="InterPro"/>
</dbReference>
<sequence length="517" mass="58035">MYLEEERKGLYLSLNESLADIVDYGVANVSQYGIAEHWAKKTHGQEWLNSVKEKGESEPTTPGENMLAGVLRGAANSQQACTREDTSKIGYALSVNQNGACTHFALATANRILSLQEKGEFPANYAVRIMSGEHFRTGLNESHVCVVLDKLPTDEDYLNSNKVSEENSIVVDSWYAAQGGPLCFSPKEFKANVGDYLEIPENKGAVRMLYCFGARNQHQLENDKLKAEEVSAKLSSQYNSQNSLSSSTESATESSQESLGFEDFMNKYSDEITNFDAANPTTDTSLLIKSVFELKPEQYLTLEATDCLQGITVQVGSAACTYEHFDYLIKKYCGLLWGRAEQDSGFVQLKLAENMPSSRQTFLNISDENLDLTIMAKFYNEIYEKHPDKLYLIINKLKFISKGYQDTYNSELGNKLSHKLFLCELEQVIENPYRLALESSSNQIAVSEGLLSKPVDSSKNKLEIRLNYKYGKDGKSRSHLIPVIPVKYQGPKRQYYGLVGDNLKRAILDDFKDSLEE</sequence>
<dbReference type="InterPro" id="IPR028057">
    <property type="entry name" value="DrrA_P4M"/>
</dbReference>
<organism evidence="3 4">
    <name type="scientific">Legionella massiliensis</name>
    <dbReference type="NCBI Taxonomy" id="1034943"/>
    <lineage>
        <taxon>Bacteria</taxon>
        <taxon>Pseudomonadati</taxon>
        <taxon>Pseudomonadota</taxon>
        <taxon>Gammaproteobacteria</taxon>
        <taxon>Legionellales</taxon>
        <taxon>Legionellaceae</taxon>
        <taxon>Legionella</taxon>
    </lineage>
</organism>
<dbReference type="Proteomes" id="UP000044071">
    <property type="component" value="Unassembled WGS sequence"/>
</dbReference>
<dbReference type="GO" id="GO:0044161">
    <property type="term" value="C:host cell cytoplasmic vesicle"/>
    <property type="evidence" value="ECO:0007669"/>
    <property type="project" value="InterPro"/>
</dbReference>
<gene>
    <name evidence="3" type="ORF">BN59_02531</name>
</gene>
<dbReference type="Pfam" id="PF14860">
    <property type="entry name" value="DrrA_P4M"/>
    <property type="match status" value="1"/>
</dbReference>
<dbReference type="RefSeq" id="WP_043874753.1">
    <property type="nucleotide sequence ID" value="NZ_CCVW01000003.1"/>
</dbReference>
<evidence type="ECO:0000256" key="1">
    <source>
        <dbReference type="SAM" id="MobiDB-lite"/>
    </source>
</evidence>